<accession>A0A6M0IMB8</accession>
<reference evidence="2 3" key="1">
    <citation type="submission" date="2020-02" db="EMBL/GenBank/DDBJ databases">
        <title>Draft genome sequence of two Spirosoma agri KCTC 52727 and Spirosoma terrae KCTC 52035.</title>
        <authorList>
            <person name="Rojas J."/>
            <person name="Ambika Manirajan B."/>
            <person name="Ratering S."/>
            <person name="Suarez C."/>
            <person name="Schnell S."/>
        </authorList>
    </citation>
    <scope>NUCLEOTIDE SEQUENCE [LARGE SCALE GENOMIC DNA]</scope>
    <source>
        <strain evidence="2 3">KCTC 52727</strain>
    </source>
</reference>
<feature type="chain" id="PRO_5027083097" description="DUF4968 domain-containing protein" evidence="1">
    <location>
        <begin position="21"/>
        <end position="128"/>
    </location>
</feature>
<dbReference type="AlphaFoldDB" id="A0A6M0IMB8"/>
<evidence type="ECO:0008006" key="4">
    <source>
        <dbReference type="Google" id="ProtNLM"/>
    </source>
</evidence>
<feature type="signal peptide" evidence="1">
    <location>
        <begin position="1"/>
        <end position="20"/>
    </location>
</feature>
<comment type="caution">
    <text evidence="2">The sequence shown here is derived from an EMBL/GenBank/DDBJ whole genome shotgun (WGS) entry which is preliminary data.</text>
</comment>
<sequence>MKKLLSIIFITLLTHSLVNAQAAALVKVNIFNAAAGVSVDIQTANSPEKPIHIKSRTWIIVQTTGDSLALIINKKPYSIHFEPGKPYYFVAQAGPTAHLTMTEKSEREFLLTAAASNARGPEEYTISN</sequence>
<evidence type="ECO:0000256" key="1">
    <source>
        <dbReference type="SAM" id="SignalP"/>
    </source>
</evidence>
<gene>
    <name evidence="2" type="ORF">GK091_21410</name>
</gene>
<name>A0A6M0IMB8_9BACT</name>
<keyword evidence="3" id="KW-1185">Reference proteome</keyword>
<proteinExistence type="predicted"/>
<dbReference type="EMBL" id="JAAGNZ010000002">
    <property type="protein sequence ID" value="NEU69460.1"/>
    <property type="molecule type" value="Genomic_DNA"/>
</dbReference>
<evidence type="ECO:0000313" key="2">
    <source>
        <dbReference type="EMBL" id="NEU69460.1"/>
    </source>
</evidence>
<dbReference type="RefSeq" id="WP_164041910.1">
    <property type="nucleotide sequence ID" value="NZ_JAAGNZ010000002.1"/>
</dbReference>
<organism evidence="2 3">
    <name type="scientific">Spirosoma agri</name>
    <dbReference type="NCBI Taxonomy" id="1987381"/>
    <lineage>
        <taxon>Bacteria</taxon>
        <taxon>Pseudomonadati</taxon>
        <taxon>Bacteroidota</taxon>
        <taxon>Cytophagia</taxon>
        <taxon>Cytophagales</taxon>
        <taxon>Cytophagaceae</taxon>
        <taxon>Spirosoma</taxon>
    </lineage>
</organism>
<keyword evidence="1" id="KW-0732">Signal</keyword>
<protein>
    <recommendedName>
        <fullName evidence="4">DUF4968 domain-containing protein</fullName>
    </recommendedName>
</protein>
<evidence type="ECO:0000313" key="3">
    <source>
        <dbReference type="Proteomes" id="UP000477386"/>
    </source>
</evidence>
<dbReference type="Proteomes" id="UP000477386">
    <property type="component" value="Unassembled WGS sequence"/>
</dbReference>